<dbReference type="HOGENOM" id="CLU_042420_2_1_1"/>
<reference evidence="2" key="1">
    <citation type="journal article" date="2015" name="BMC Genomics">
        <title>Genomic and transcriptomic analysis of the endophytic fungus Pestalotiopsis fici reveals its lifestyle and high potential for synthesis of natural products.</title>
        <authorList>
            <person name="Wang X."/>
            <person name="Zhang X."/>
            <person name="Liu L."/>
            <person name="Xiang M."/>
            <person name="Wang W."/>
            <person name="Sun X."/>
            <person name="Che Y."/>
            <person name="Guo L."/>
            <person name="Liu G."/>
            <person name="Guo L."/>
            <person name="Wang C."/>
            <person name="Yin W.B."/>
            <person name="Stadler M."/>
            <person name="Zhang X."/>
            <person name="Liu X."/>
        </authorList>
    </citation>
    <scope>NUCLEOTIDE SEQUENCE [LARGE SCALE GENOMIC DNA]</scope>
    <source>
        <strain evidence="2">W106-1 / CGMCC3.15140</strain>
    </source>
</reference>
<dbReference type="OMA" id="AWIVEFP"/>
<evidence type="ECO:0000313" key="2">
    <source>
        <dbReference type="Proteomes" id="UP000030651"/>
    </source>
</evidence>
<dbReference type="EMBL" id="KI912110">
    <property type="protein sequence ID" value="ETS85243.1"/>
    <property type="molecule type" value="Genomic_DNA"/>
</dbReference>
<dbReference type="Proteomes" id="UP000030651">
    <property type="component" value="Unassembled WGS sequence"/>
</dbReference>
<dbReference type="KEGG" id="pfy:PFICI_03268"/>
<dbReference type="GeneID" id="19268281"/>
<dbReference type="STRING" id="1229662.W3XGP9"/>
<protein>
    <recommendedName>
        <fullName evidence="3">BTB domain-containing protein</fullName>
    </recommendedName>
</protein>
<proteinExistence type="predicted"/>
<sequence>MPRRIRRCSITKPCPGLPTTDAKVVVDPDGDLHLRVGTTECIGSDDGHGHRTATVFVCESKTLSRASTIWKSMLYGPWGESRGSSNPGQAEWIVELPDDKVEPMTTILNIIHSRFESLESLKSRDSIPRLYELTVLSDKYDLAKVLRPWAKSWLQPLRDQYASGWTLVRKTDYPWVLHKQLWIAWELGDQCLVENTLKEMVFNLKHWEFDGPQPPGLIGTRPFRPHCTLFPC</sequence>
<dbReference type="InParanoid" id="W3XGP9"/>
<accession>W3XGP9</accession>
<evidence type="ECO:0008006" key="3">
    <source>
        <dbReference type="Google" id="ProtNLM"/>
    </source>
</evidence>
<dbReference type="OrthoDB" id="5275938at2759"/>
<gene>
    <name evidence="1" type="ORF">PFICI_03268</name>
</gene>
<name>W3XGP9_PESFW</name>
<organism evidence="1 2">
    <name type="scientific">Pestalotiopsis fici (strain W106-1 / CGMCC3.15140)</name>
    <dbReference type="NCBI Taxonomy" id="1229662"/>
    <lineage>
        <taxon>Eukaryota</taxon>
        <taxon>Fungi</taxon>
        <taxon>Dikarya</taxon>
        <taxon>Ascomycota</taxon>
        <taxon>Pezizomycotina</taxon>
        <taxon>Sordariomycetes</taxon>
        <taxon>Xylariomycetidae</taxon>
        <taxon>Amphisphaeriales</taxon>
        <taxon>Sporocadaceae</taxon>
        <taxon>Pestalotiopsis</taxon>
    </lineage>
</organism>
<dbReference type="eggNOG" id="ENOG502RS6N">
    <property type="taxonomic scope" value="Eukaryota"/>
</dbReference>
<dbReference type="RefSeq" id="XP_007830040.1">
    <property type="nucleotide sequence ID" value="XM_007831849.1"/>
</dbReference>
<keyword evidence="2" id="KW-1185">Reference proteome</keyword>
<evidence type="ECO:0000313" key="1">
    <source>
        <dbReference type="EMBL" id="ETS85243.1"/>
    </source>
</evidence>
<dbReference type="AlphaFoldDB" id="W3XGP9"/>